<proteinExistence type="predicted"/>
<evidence type="ECO:0000313" key="3">
    <source>
        <dbReference type="Proteomes" id="UP000220158"/>
    </source>
</evidence>
<dbReference type="GeneID" id="39734841"/>
<name>A0A1J1H251_PLARL</name>
<keyword evidence="1" id="KW-0175">Coiled coil</keyword>
<organism evidence="2 3">
    <name type="scientific">Plasmodium relictum</name>
    <dbReference type="NCBI Taxonomy" id="85471"/>
    <lineage>
        <taxon>Eukaryota</taxon>
        <taxon>Sar</taxon>
        <taxon>Alveolata</taxon>
        <taxon>Apicomplexa</taxon>
        <taxon>Aconoidasida</taxon>
        <taxon>Haemosporida</taxon>
        <taxon>Plasmodiidae</taxon>
        <taxon>Plasmodium</taxon>
        <taxon>Plasmodium (Haemamoeba)</taxon>
    </lineage>
</organism>
<feature type="coiled-coil region" evidence="1">
    <location>
        <begin position="192"/>
        <end position="233"/>
    </location>
</feature>
<gene>
    <name evidence="2" type="ORF">PRELSG_0409100</name>
</gene>
<evidence type="ECO:0000313" key="2">
    <source>
        <dbReference type="EMBL" id="CRG98741.1"/>
    </source>
</evidence>
<reference evidence="2 3" key="1">
    <citation type="submission" date="2015-04" db="EMBL/GenBank/DDBJ databases">
        <authorList>
            <consortium name="Pathogen Informatics"/>
        </authorList>
    </citation>
    <scope>NUCLEOTIDE SEQUENCE [LARGE SCALE GENOMIC DNA]</scope>
    <source>
        <strain evidence="2 3">SGS1</strain>
    </source>
</reference>
<dbReference type="OrthoDB" id="10366595at2759"/>
<dbReference type="AlphaFoldDB" id="A0A1J1H251"/>
<dbReference type="VEuPathDB" id="PlasmoDB:PRELSG_0409100"/>
<dbReference type="Proteomes" id="UP000220158">
    <property type="component" value="Chromosome 4"/>
</dbReference>
<dbReference type="OMA" id="NWENEHE"/>
<dbReference type="EMBL" id="LN835299">
    <property type="protein sequence ID" value="CRG98741.1"/>
    <property type="molecule type" value="Genomic_DNA"/>
</dbReference>
<accession>A0A1J1H251</accession>
<sequence length="347" mass="41896">MQEDIVVYDMENKIEDENTKGYFDTILSNKTHRNKKIQVNSSKPKNYKLCMNSKDNEFSKKEYSDHTKYYPYLEKEGELNETIYDKKNFIIQNKYKEKEKNESFIHENVRTIYNDNLLSKDKNLSDTYFKNNKKNVQNSSNSIKSYIEKLKKYNFDTVLSIIDNDIAKKKETYNKKMIEYNDFIYTVDCMYLQNWENEHELANNEVESHFTQCENLENEGKELLVLVEDMINEVKILLQKIKRGTYINKDEMLNIQKKLNVMIMRVQKVEEENYYYISQQGEYEYFLKKIGFQKKCRDMEFHEFYGKFSKEKGKKNLYTLYWNKFKNITNAKAKHVFKNVSNLLPKS</sequence>
<dbReference type="RefSeq" id="XP_028531750.1">
    <property type="nucleotide sequence ID" value="XM_028680233.1"/>
</dbReference>
<protein>
    <submittedName>
        <fullName evidence="2">Uncharacterized protein</fullName>
    </submittedName>
</protein>
<evidence type="ECO:0000256" key="1">
    <source>
        <dbReference type="SAM" id="Coils"/>
    </source>
</evidence>
<keyword evidence="3" id="KW-1185">Reference proteome</keyword>
<dbReference type="KEGG" id="prel:PRELSG_0409100"/>